<dbReference type="EMBL" id="CAUYUJ010021701">
    <property type="protein sequence ID" value="CAK0906502.1"/>
    <property type="molecule type" value="Genomic_DNA"/>
</dbReference>
<accession>A0ABN9Y213</accession>
<organism evidence="1 2">
    <name type="scientific">Prorocentrum cordatum</name>
    <dbReference type="NCBI Taxonomy" id="2364126"/>
    <lineage>
        <taxon>Eukaryota</taxon>
        <taxon>Sar</taxon>
        <taxon>Alveolata</taxon>
        <taxon>Dinophyceae</taxon>
        <taxon>Prorocentrales</taxon>
        <taxon>Prorocentraceae</taxon>
        <taxon>Prorocentrum</taxon>
    </lineage>
</organism>
<comment type="caution">
    <text evidence="1">The sequence shown here is derived from an EMBL/GenBank/DDBJ whole genome shotgun (WGS) entry which is preliminary data.</text>
</comment>
<protein>
    <submittedName>
        <fullName evidence="1">Uncharacterized protein</fullName>
    </submittedName>
</protein>
<keyword evidence="2" id="KW-1185">Reference proteome</keyword>
<gene>
    <name evidence="1" type="ORF">PCOR1329_LOCUS81794</name>
</gene>
<proteinExistence type="predicted"/>
<dbReference type="Proteomes" id="UP001189429">
    <property type="component" value="Unassembled WGS sequence"/>
</dbReference>
<reference evidence="1" key="1">
    <citation type="submission" date="2023-10" db="EMBL/GenBank/DDBJ databases">
        <authorList>
            <person name="Chen Y."/>
            <person name="Shah S."/>
            <person name="Dougan E. K."/>
            <person name="Thang M."/>
            <person name="Chan C."/>
        </authorList>
    </citation>
    <scope>NUCLEOTIDE SEQUENCE [LARGE SCALE GENOMIC DNA]</scope>
</reference>
<evidence type="ECO:0000313" key="1">
    <source>
        <dbReference type="EMBL" id="CAK0906502.1"/>
    </source>
</evidence>
<evidence type="ECO:0000313" key="2">
    <source>
        <dbReference type="Proteomes" id="UP001189429"/>
    </source>
</evidence>
<sequence>MSLAPGDEVGRRVSRRWRQGVRRSLVRRPRLSRQLGGEGGVQPTSNAVATLQEECSRLSARVGEIVEECAAKLAADGILVTEFTSTVKARCTWPRIPALPSAADGTEAAARLG</sequence>
<name>A0ABN9Y213_9DINO</name>